<comment type="caution">
    <text evidence="3">The sequence shown here is derived from an EMBL/GenBank/DDBJ whole genome shotgun (WGS) entry which is preliminary data.</text>
</comment>
<feature type="region of interest" description="Disordered" evidence="1">
    <location>
        <begin position="112"/>
        <end position="141"/>
    </location>
</feature>
<gene>
    <name evidence="3" type="ORF">PMAYCL1PPCAC_29547</name>
</gene>
<dbReference type="InterPro" id="IPR036047">
    <property type="entry name" value="F-box-like_dom_sf"/>
</dbReference>
<dbReference type="Proteomes" id="UP001328107">
    <property type="component" value="Unassembled WGS sequence"/>
</dbReference>
<protein>
    <recommendedName>
        <fullName evidence="2">F-box domain-containing protein</fullName>
    </recommendedName>
</protein>
<dbReference type="SUPFAM" id="SSF81383">
    <property type="entry name" value="F-box domain"/>
    <property type="match status" value="1"/>
</dbReference>
<dbReference type="CDD" id="cd09917">
    <property type="entry name" value="F-box_SF"/>
    <property type="match status" value="1"/>
</dbReference>
<dbReference type="PROSITE" id="PS50181">
    <property type="entry name" value="FBOX"/>
    <property type="match status" value="1"/>
</dbReference>
<evidence type="ECO:0000313" key="3">
    <source>
        <dbReference type="EMBL" id="GMR59352.1"/>
    </source>
</evidence>
<feature type="domain" description="F-box" evidence="2">
    <location>
        <begin position="36"/>
        <end position="93"/>
    </location>
</feature>
<dbReference type="EMBL" id="BTRK01000006">
    <property type="protein sequence ID" value="GMR59352.1"/>
    <property type="molecule type" value="Genomic_DNA"/>
</dbReference>
<dbReference type="AlphaFoldDB" id="A0AAN5IAY0"/>
<evidence type="ECO:0000256" key="1">
    <source>
        <dbReference type="SAM" id="MobiDB-lite"/>
    </source>
</evidence>
<sequence length="587" mass="66987">MWMAPPSSGRSLRWQTKSPSFSSSTTCSGTASGPPPIHFHTLPQSIIIEIFKRCDRVSISRCSRVCSSLRAAVHTEMDRPTPSIEPSQVFGRLFIPDRRRAIIERFVMEDEGKPKRERIPSDILSTSPHSPPSSSRQAVNRLPMSTVSERSLSYCTVRSLSSEHSIKDFLDSVYEKPIPTLRERLSARPTRFEVDQMVDTSEPSWAYKFNLDIWLANYDVTEVLLQNFANFLEREGGLMANAPSTSGGVTSGHPSPPWSNHNSPNQIQHGFGGARGNYGMGGVGNGLDGQSKYHSLESNRAINKGSIVDELSEELVQEMALLSSGRLERLACKLAPINPLHLIFRDHSLYARRPVQLIFWFISLLRPHLRRITLDGLQSQDRIRVDGVLPLNHIQQLNIRQAITNPALIANEEILLSWLRLPSAERTKIRVRFTNCRRLSPKGICRFIREWQMYPEVAEFECIIIDEDSMHPWELVEEAEKDIMKYEQEYYLRARQTDLPAYATSKNEFMTEEQSEALKRTMEFRHAKGGKAVKYYYEDGLLIFSCCNATPIRPRSPPFSIFLFYSSTHWMLLSSFIHPFSTRFSPS</sequence>
<keyword evidence="4" id="KW-1185">Reference proteome</keyword>
<feature type="compositionally biased region" description="Low complexity" evidence="1">
    <location>
        <begin position="125"/>
        <end position="135"/>
    </location>
</feature>
<dbReference type="Gene3D" id="1.20.1280.50">
    <property type="match status" value="1"/>
</dbReference>
<feature type="region of interest" description="Disordered" evidence="1">
    <location>
        <begin position="1"/>
        <end position="35"/>
    </location>
</feature>
<reference evidence="4" key="1">
    <citation type="submission" date="2022-10" db="EMBL/GenBank/DDBJ databases">
        <title>Genome assembly of Pristionchus species.</title>
        <authorList>
            <person name="Yoshida K."/>
            <person name="Sommer R.J."/>
        </authorList>
    </citation>
    <scope>NUCLEOTIDE SEQUENCE [LARGE SCALE GENOMIC DNA]</scope>
    <source>
        <strain evidence="4">RS5460</strain>
    </source>
</reference>
<name>A0AAN5IAY0_9BILA</name>
<proteinExistence type="predicted"/>
<dbReference type="Pfam" id="PF00646">
    <property type="entry name" value="F-box"/>
    <property type="match status" value="1"/>
</dbReference>
<dbReference type="InterPro" id="IPR001810">
    <property type="entry name" value="F-box_dom"/>
</dbReference>
<feature type="region of interest" description="Disordered" evidence="1">
    <location>
        <begin position="242"/>
        <end position="271"/>
    </location>
</feature>
<evidence type="ECO:0000259" key="2">
    <source>
        <dbReference type="PROSITE" id="PS50181"/>
    </source>
</evidence>
<feature type="compositionally biased region" description="Low complexity" evidence="1">
    <location>
        <begin position="16"/>
        <end position="32"/>
    </location>
</feature>
<organism evidence="3 4">
    <name type="scientific">Pristionchus mayeri</name>
    <dbReference type="NCBI Taxonomy" id="1317129"/>
    <lineage>
        <taxon>Eukaryota</taxon>
        <taxon>Metazoa</taxon>
        <taxon>Ecdysozoa</taxon>
        <taxon>Nematoda</taxon>
        <taxon>Chromadorea</taxon>
        <taxon>Rhabditida</taxon>
        <taxon>Rhabditina</taxon>
        <taxon>Diplogasteromorpha</taxon>
        <taxon>Diplogasteroidea</taxon>
        <taxon>Neodiplogasteridae</taxon>
        <taxon>Pristionchus</taxon>
    </lineage>
</organism>
<accession>A0AAN5IAY0</accession>
<evidence type="ECO:0000313" key="4">
    <source>
        <dbReference type="Proteomes" id="UP001328107"/>
    </source>
</evidence>